<dbReference type="InterPro" id="IPR001647">
    <property type="entry name" value="HTH_TetR"/>
</dbReference>
<dbReference type="GO" id="GO:0000976">
    <property type="term" value="F:transcription cis-regulatory region binding"/>
    <property type="evidence" value="ECO:0007669"/>
    <property type="project" value="TreeGrafter"/>
</dbReference>
<dbReference type="InterPro" id="IPR009057">
    <property type="entry name" value="Homeodomain-like_sf"/>
</dbReference>
<evidence type="ECO:0000313" key="6">
    <source>
        <dbReference type="EMBL" id="KOF00107.1"/>
    </source>
</evidence>
<dbReference type="SUPFAM" id="SSF48498">
    <property type="entry name" value="Tetracyclin repressor-like, C-terminal domain"/>
    <property type="match status" value="1"/>
</dbReference>
<dbReference type="Gene3D" id="1.10.357.10">
    <property type="entry name" value="Tetracycline Repressor, domain 2"/>
    <property type="match status" value="1"/>
</dbReference>
<keyword evidence="3" id="KW-0804">Transcription</keyword>
<sequence>MRTSKRDRILDAAVNVINRDGVRAVTFESVAAEAQLTRGGLLYHFPSREALLRGIDEHLVQAWETSMEALLGKTAEQATALERYQTFVRVSAQSATRAELMFMLESADPDAEERPWGPAVRRWAPLPPEAGTGEDSAALDNFVARLAADGLWIYEAMYEGQLDEGVRAQVAERIAGLLAKPDGSPHL</sequence>
<protein>
    <submittedName>
        <fullName evidence="6">TetR family transcriptional regulator</fullName>
    </submittedName>
</protein>
<evidence type="ECO:0000256" key="1">
    <source>
        <dbReference type="ARBA" id="ARBA00023015"/>
    </source>
</evidence>
<dbReference type="SUPFAM" id="SSF46689">
    <property type="entry name" value="Homeodomain-like"/>
    <property type="match status" value="1"/>
</dbReference>
<dbReference type="OrthoDB" id="5816932at2"/>
<evidence type="ECO:0000259" key="5">
    <source>
        <dbReference type="PROSITE" id="PS50977"/>
    </source>
</evidence>
<gene>
    <name evidence="6" type="ORF">W7K_07120</name>
</gene>
<evidence type="ECO:0000256" key="2">
    <source>
        <dbReference type="ARBA" id="ARBA00023125"/>
    </source>
</evidence>
<dbReference type="PROSITE" id="PS50977">
    <property type="entry name" value="HTH_TETR_2"/>
    <property type="match status" value="1"/>
</dbReference>
<dbReference type="EMBL" id="AJLO02000015">
    <property type="protein sequence ID" value="KOF00107.1"/>
    <property type="molecule type" value="Genomic_DNA"/>
</dbReference>
<dbReference type="RefSeq" id="WP_010485442.1">
    <property type="nucleotide sequence ID" value="NZ_AJLO02000015.1"/>
</dbReference>
<proteinExistence type="predicted"/>
<feature type="DNA-binding region" description="H-T-H motif" evidence="4">
    <location>
        <begin position="26"/>
        <end position="45"/>
    </location>
</feature>
<dbReference type="PANTHER" id="PTHR30055:SF234">
    <property type="entry name" value="HTH-TYPE TRANSCRIPTIONAL REGULATOR BETI"/>
    <property type="match status" value="1"/>
</dbReference>
<feature type="domain" description="HTH tetR-type" evidence="5">
    <location>
        <begin position="3"/>
        <end position="63"/>
    </location>
</feature>
<dbReference type="InterPro" id="IPR050109">
    <property type="entry name" value="HTH-type_TetR-like_transc_reg"/>
</dbReference>
<organism evidence="6 7">
    <name type="scientific">Stenotrophomonas geniculata N1</name>
    <dbReference type="NCBI Taxonomy" id="1167641"/>
    <lineage>
        <taxon>Bacteria</taxon>
        <taxon>Pseudomonadati</taxon>
        <taxon>Pseudomonadota</taxon>
        <taxon>Gammaproteobacteria</taxon>
        <taxon>Lysobacterales</taxon>
        <taxon>Lysobacteraceae</taxon>
        <taxon>Stenotrophomonas</taxon>
    </lineage>
</organism>
<dbReference type="Pfam" id="PF17937">
    <property type="entry name" value="TetR_C_28"/>
    <property type="match status" value="1"/>
</dbReference>
<comment type="caution">
    <text evidence="6">The sequence shown here is derived from an EMBL/GenBank/DDBJ whole genome shotgun (WGS) entry which is preliminary data.</text>
</comment>
<dbReference type="Proteomes" id="UP000036890">
    <property type="component" value="Unassembled WGS sequence"/>
</dbReference>
<dbReference type="InterPro" id="IPR041479">
    <property type="entry name" value="TetR_CgmR_C"/>
</dbReference>
<evidence type="ECO:0000256" key="4">
    <source>
        <dbReference type="PROSITE-ProRule" id="PRU00335"/>
    </source>
</evidence>
<dbReference type="Pfam" id="PF00440">
    <property type="entry name" value="TetR_N"/>
    <property type="match status" value="1"/>
</dbReference>
<keyword evidence="2 4" id="KW-0238">DNA-binding</keyword>
<dbReference type="AlphaFoldDB" id="A0A0L8AD08"/>
<name>A0A0L8AD08_9GAMM</name>
<dbReference type="PANTHER" id="PTHR30055">
    <property type="entry name" value="HTH-TYPE TRANSCRIPTIONAL REGULATOR RUTR"/>
    <property type="match status" value="1"/>
</dbReference>
<keyword evidence="1" id="KW-0805">Transcription regulation</keyword>
<dbReference type="InterPro" id="IPR036271">
    <property type="entry name" value="Tet_transcr_reg_TetR-rel_C_sf"/>
</dbReference>
<reference evidence="6 7" key="1">
    <citation type="journal article" date="2012" name="J. Bacteriol.">
        <title>Genome sequence of a novel nicotine-degrading strain, Pseudomonas geniculata N1.</title>
        <authorList>
            <person name="Tang H."/>
            <person name="Yu H."/>
            <person name="Tai C."/>
            <person name="Huang K."/>
            <person name="Liu Y."/>
            <person name="Wang L."/>
            <person name="Yao Y."/>
            <person name="Wu G."/>
            <person name="Xu P."/>
        </authorList>
    </citation>
    <scope>NUCLEOTIDE SEQUENCE [LARGE SCALE GENOMIC DNA]</scope>
    <source>
        <strain evidence="6 7">N1</strain>
    </source>
</reference>
<evidence type="ECO:0000313" key="7">
    <source>
        <dbReference type="Proteomes" id="UP000036890"/>
    </source>
</evidence>
<accession>A0A0L8AD08</accession>
<dbReference type="PRINTS" id="PR00455">
    <property type="entry name" value="HTHTETR"/>
</dbReference>
<evidence type="ECO:0000256" key="3">
    <source>
        <dbReference type="ARBA" id="ARBA00023163"/>
    </source>
</evidence>
<dbReference type="GO" id="GO:0003700">
    <property type="term" value="F:DNA-binding transcription factor activity"/>
    <property type="evidence" value="ECO:0007669"/>
    <property type="project" value="TreeGrafter"/>
</dbReference>